<keyword evidence="3" id="KW-1185">Reference proteome</keyword>
<proteinExistence type="predicted"/>
<feature type="region of interest" description="Disordered" evidence="1">
    <location>
        <begin position="26"/>
        <end position="46"/>
    </location>
</feature>
<evidence type="ECO:0000256" key="1">
    <source>
        <dbReference type="SAM" id="MobiDB-lite"/>
    </source>
</evidence>
<dbReference type="EMBL" id="CP071462">
    <property type="protein sequence ID" value="QSX00208.1"/>
    <property type="molecule type" value="Genomic_DNA"/>
</dbReference>
<dbReference type="AlphaFoldDB" id="A0A8A2VHR9"/>
<dbReference type="KEGG" id="hakz:J0X25_04380"/>
<evidence type="ECO:0000313" key="3">
    <source>
        <dbReference type="Proteomes" id="UP000663203"/>
    </source>
</evidence>
<evidence type="ECO:0000313" key="2">
    <source>
        <dbReference type="EMBL" id="QSX00208.1"/>
    </source>
</evidence>
<protein>
    <submittedName>
        <fullName evidence="2">Uncharacterized protein</fullName>
    </submittedName>
</protein>
<dbReference type="GeneID" id="63186515"/>
<organism evidence="2 3">
    <name type="scientific">Haloterrigena alkaliphila</name>
    <dbReference type="NCBI Taxonomy" id="2816475"/>
    <lineage>
        <taxon>Archaea</taxon>
        <taxon>Methanobacteriati</taxon>
        <taxon>Methanobacteriota</taxon>
        <taxon>Stenosarchaea group</taxon>
        <taxon>Halobacteria</taxon>
        <taxon>Halobacteriales</taxon>
        <taxon>Natrialbaceae</taxon>
        <taxon>Haloterrigena</taxon>
    </lineage>
</organism>
<dbReference type="RefSeq" id="WP_207289928.1">
    <property type="nucleotide sequence ID" value="NZ_CP071462.1"/>
</dbReference>
<sequence>MPDLVLAILELGGFAVETVLSGYERLRGSDDDAEERSSDDVSDGGP</sequence>
<accession>A0A8A2VHR9</accession>
<reference evidence="2 3" key="1">
    <citation type="submission" date="2021-03" db="EMBL/GenBank/DDBJ databases">
        <title>Haloterrigena longa sp. nov. and Haloterrigena limicola sp. nov., extremely halophilic archaea isolated from a salt lake.</title>
        <authorList>
            <person name="Henglin C."/>
        </authorList>
    </citation>
    <scope>NUCLEOTIDE SEQUENCE [LARGE SCALE GENOMIC DNA]</scope>
    <source>
        <strain evidence="2 3">KZCA68</strain>
    </source>
</reference>
<name>A0A8A2VHR9_9EURY</name>
<feature type="compositionally biased region" description="Basic and acidic residues" evidence="1">
    <location>
        <begin position="26"/>
        <end position="39"/>
    </location>
</feature>
<gene>
    <name evidence="2" type="ORF">J0X25_04380</name>
</gene>
<dbReference type="Proteomes" id="UP000663203">
    <property type="component" value="Chromosome"/>
</dbReference>